<evidence type="ECO:0000313" key="1">
    <source>
        <dbReference type="EMBL" id="KAJ7749844.1"/>
    </source>
</evidence>
<name>A0AAD7IU78_9AGAR</name>
<organism evidence="1 2">
    <name type="scientific">Mycena maculata</name>
    <dbReference type="NCBI Taxonomy" id="230809"/>
    <lineage>
        <taxon>Eukaryota</taxon>
        <taxon>Fungi</taxon>
        <taxon>Dikarya</taxon>
        <taxon>Basidiomycota</taxon>
        <taxon>Agaricomycotina</taxon>
        <taxon>Agaricomycetes</taxon>
        <taxon>Agaricomycetidae</taxon>
        <taxon>Agaricales</taxon>
        <taxon>Marasmiineae</taxon>
        <taxon>Mycenaceae</taxon>
        <taxon>Mycena</taxon>
    </lineage>
</organism>
<comment type="caution">
    <text evidence="1">The sequence shown here is derived from an EMBL/GenBank/DDBJ whole genome shotgun (WGS) entry which is preliminary data.</text>
</comment>
<dbReference type="EMBL" id="JARJLG010000084">
    <property type="protein sequence ID" value="KAJ7749844.1"/>
    <property type="molecule type" value="Genomic_DNA"/>
</dbReference>
<proteinExistence type="predicted"/>
<protein>
    <submittedName>
        <fullName evidence="1">Uncharacterized protein</fullName>
    </submittedName>
</protein>
<keyword evidence="2" id="KW-1185">Reference proteome</keyword>
<dbReference type="Proteomes" id="UP001215280">
    <property type="component" value="Unassembled WGS sequence"/>
</dbReference>
<reference evidence="1" key="1">
    <citation type="submission" date="2023-03" db="EMBL/GenBank/DDBJ databases">
        <title>Massive genome expansion in bonnet fungi (Mycena s.s.) driven by repeated elements and novel gene families across ecological guilds.</title>
        <authorList>
            <consortium name="Lawrence Berkeley National Laboratory"/>
            <person name="Harder C.B."/>
            <person name="Miyauchi S."/>
            <person name="Viragh M."/>
            <person name="Kuo A."/>
            <person name="Thoen E."/>
            <person name="Andreopoulos B."/>
            <person name="Lu D."/>
            <person name="Skrede I."/>
            <person name="Drula E."/>
            <person name="Henrissat B."/>
            <person name="Morin E."/>
            <person name="Kohler A."/>
            <person name="Barry K."/>
            <person name="LaButti K."/>
            <person name="Morin E."/>
            <person name="Salamov A."/>
            <person name="Lipzen A."/>
            <person name="Mereny Z."/>
            <person name="Hegedus B."/>
            <person name="Baldrian P."/>
            <person name="Stursova M."/>
            <person name="Weitz H."/>
            <person name="Taylor A."/>
            <person name="Grigoriev I.V."/>
            <person name="Nagy L.G."/>
            <person name="Martin F."/>
            <person name="Kauserud H."/>
        </authorList>
    </citation>
    <scope>NUCLEOTIDE SEQUENCE</scope>
    <source>
        <strain evidence="1">CBHHK188m</strain>
    </source>
</reference>
<evidence type="ECO:0000313" key="2">
    <source>
        <dbReference type="Proteomes" id="UP001215280"/>
    </source>
</evidence>
<accession>A0AAD7IU78</accession>
<sequence>MFKLLELRLSQYPSFFAFHFRGQLQWTSSMPRHERYPHAISFVVLPLSFFRPLYIPNNLRRSSWTLRLSTNFRWFKLVSDPHFTALATRWPIHKLSIQFRGSLTSRVATLPIKFSQSRGAAEFLRPHERGAEPGFEQSHKHIFPLHCPVASRHQKDAFQIRGCTRAAISDAPEDCQHLD</sequence>
<dbReference type="AlphaFoldDB" id="A0AAD7IU78"/>
<gene>
    <name evidence="1" type="ORF">DFH07DRAFT_828546</name>
</gene>